<keyword evidence="5" id="KW-1185">Reference proteome</keyword>
<keyword evidence="2" id="KW-0456">Lyase</keyword>
<dbReference type="PANTHER" id="PTHR45627">
    <property type="entry name" value="ADENYLATE CYCLASE TYPE 1"/>
    <property type="match status" value="1"/>
</dbReference>
<organism evidence="4 5">
    <name type="scientific">Stegodyphus mimosarum</name>
    <name type="common">African social velvet spider</name>
    <dbReference type="NCBI Taxonomy" id="407821"/>
    <lineage>
        <taxon>Eukaryota</taxon>
        <taxon>Metazoa</taxon>
        <taxon>Ecdysozoa</taxon>
        <taxon>Arthropoda</taxon>
        <taxon>Chelicerata</taxon>
        <taxon>Arachnida</taxon>
        <taxon>Araneae</taxon>
        <taxon>Araneomorphae</taxon>
        <taxon>Entelegynae</taxon>
        <taxon>Eresoidea</taxon>
        <taxon>Eresidae</taxon>
        <taxon>Stegodyphus</taxon>
    </lineage>
</organism>
<accession>A0A087SYX9</accession>
<dbReference type="EMBL" id="KK112601">
    <property type="protein sequence ID" value="KFM58068.1"/>
    <property type="molecule type" value="Genomic_DNA"/>
</dbReference>
<evidence type="ECO:0000256" key="2">
    <source>
        <dbReference type="ARBA" id="ARBA00023239"/>
    </source>
</evidence>
<feature type="transmembrane region" description="Helical" evidence="3">
    <location>
        <begin position="57"/>
        <end position="83"/>
    </location>
</feature>
<dbReference type="GO" id="GO:0005886">
    <property type="term" value="C:plasma membrane"/>
    <property type="evidence" value="ECO:0007669"/>
    <property type="project" value="TreeGrafter"/>
</dbReference>
<keyword evidence="3" id="KW-1133">Transmembrane helix</keyword>
<keyword evidence="3" id="KW-0472">Membrane</keyword>
<dbReference type="GO" id="GO:0004016">
    <property type="term" value="F:adenylate cyclase activity"/>
    <property type="evidence" value="ECO:0007669"/>
    <property type="project" value="TreeGrafter"/>
</dbReference>
<feature type="transmembrane region" description="Helical" evidence="3">
    <location>
        <begin position="30"/>
        <end position="51"/>
    </location>
</feature>
<feature type="non-terminal residue" evidence="4">
    <location>
        <position position="142"/>
    </location>
</feature>
<proteinExistence type="predicted"/>
<evidence type="ECO:0000313" key="5">
    <source>
        <dbReference type="Proteomes" id="UP000054359"/>
    </source>
</evidence>
<evidence type="ECO:0000313" key="4">
    <source>
        <dbReference type="EMBL" id="KFM58068.1"/>
    </source>
</evidence>
<dbReference type="Proteomes" id="UP000054359">
    <property type="component" value="Unassembled WGS sequence"/>
</dbReference>
<dbReference type="GO" id="GO:0006171">
    <property type="term" value="P:cAMP biosynthetic process"/>
    <property type="evidence" value="ECO:0007669"/>
    <property type="project" value="TreeGrafter"/>
</dbReference>
<dbReference type="GO" id="GO:0007189">
    <property type="term" value="P:adenylate cyclase-activating G protein-coupled receptor signaling pathway"/>
    <property type="evidence" value="ECO:0007669"/>
    <property type="project" value="TreeGrafter"/>
</dbReference>
<gene>
    <name evidence="4" type="ORF">X975_26424</name>
</gene>
<dbReference type="AlphaFoldDB" id="A0A087SYX9"/>
<dbReference type="STRING" id="407821.A0A087SYX9"/>
<dbReference type="PANTHER" id="PTHR45627:SF1">
    <property type="entry name" value="ADENYLATE CYCLASE TYPE 8"/>
    <property type="match status" value="1"/>
</dbReference>
<feature type="transmembrane region" description="Helical" evidence="3">
    <location>
        <begin position="104"/>
        <end position="123"/>
    </location>
</feature>
<sequence length="142" mass="15449">MRKDHLYWFSLTFKSPETETKFHQIRDRVFRSNTSCAFVVWLFVALTQIIMTPKSLVTVSVFPAVTLFLGCTLAAVCASTALAPSAGWARVLGSALDNRRPLRNAIFCAIVAAIVLGATANLFSCDRLVGKGNHNETSGEPG</sequence>
<protein>
    <submittedName>
        <fullName evidence="4">Adenylate cyclase type 8</fullName>
    </submittedName>
</protein>
<evidence type="ECO:0000256" key="3">
    <source>
        <dbReference type="SAM" id="Phobius"/>
    </source>
</evidence>
<dbReference type="GO" id="GO:0000166">
    <property type="term" value="F:nucleotide binding"/>
    <property type="evidence" value="ECO:0007669"/>
    <property type="project" value="UniProtKB-KW"/>
</dbReference>
<reference evidence="4 5" key="1">
    <citation type="submission" date="2013-11" db="EMBL/GenBank/DDBJ databases">
        <title>Genome sequencing of Stegodyphus mimosarum.</title>
        <authorList>
            <person name="Bechsgaard J."/>
        </authorList>
    </citation>
    <scope>NUCLEOTIDE SEQUENCE [LARGE SCALE GENOMIC DNA]</scope>
</reference>
<keyword evidence="1" id="KW-0547">Nucleotide-binding</keyword>
<name>A0A087SYX9_STEMI</name>
<keyword evidence="3" id="KW-0812">Transmembrane</keyword>
<evidence type="ECO:0000256" key="1">
    <source>
        <dbReference type="ARBA" id="ARBA00022741"/>
    </source>
</evidence>
<dbReference type="OrthoDB" id="6432734at2759"/>